<keyword evidence="3" id="KW-1185">Reference proteome</keyword>
<protein>
    <submittedName>
        <fullName evidence="2">Uncharacterized protein</fullName>
    </submittedName>
</protein>
<gene>
    <name evidence="2" type="ORF">ACFR9T_16835</name>
</gene>
<proteinExistence type="predicted"/>
<reference evidence="2 3" key="1">
    <citation type="journal article" date="2019" name="Int. J. Syst. Evol. Microbiol.">
        <title>The Global Catalogue of Microorganisms (GCM) 10K type strain sequencing project: providing services to taxonomists for standard genome sequencing and annotation.</title>
        <authorList>
            <consortium name="The Broad Institute Genomics Platform"/>
            <consortium name="The Broad Institute Genome Sequencing Center for Infectious Disease"/>
            <person name="Wu L."/>
            <person name="Ma J."/>
        </authorList>
    </citation>
    <scope>NUCLEOTIDE SEQUENCE [LARGE SCALE GENOMIC DNA]</scope>
    <source>
        <strain evidence="2 3">CGMCC 1.12689</strain>
    </source>
</reference>
<dbReference type="RefSeq" id="WP_256418714.1">
    <property type="nucleotide sequence ID" value="NZ_JANHDL010000008.1"/>
</dbReference>
<dbReference type="Proteomes" id="UP001597185">
    <property type="component" value="Unassembled WGS sequence"/>
</dbReference>
<evidence type="ECO:0000256" key="1">
    <source>
        <dbReference type="SAM" id="MobiDB-lite"/>
    </source>
</evidence>
<sequence length="57" mass="6458">MSDAERTGGDADGIDDQLPDLDEPGKYERFTRIDSVEYDVANEFLAVLIDRLFHGRI</sequence>
<organism evidence="2 3">
    <name type="scientific">Halorubrum laminariae</name>
    <dbReference type="NCBI Taxonomy" id="1433523"/>
    <lineage>
        <taxon>Archaea</taxon>
        <taxon>Methanobacteriati</taxon>
        <taxon>Methanobacteriota</taxon>
        <taxon>Stenosarchaea group</taxon>
        <taxon>Halobacteria</taxon>
        <taxon>Halobacteriales</taxon>
        <taxon>Haloferacaceae</taxon>
        <taxon>Halorubrum</taxon>
    </lineage>
</organism>
<comment type="caution">
    <text evidence="2">The sequence shown here is derived from an EMBL/GenBank/DDBJ whole genome shotgun (WGS) entry which is preliminary data.</text>
</comment>
<feature type="region of interest" description="Disordered" evidence="1">
    <location>
        <begin position="1"/>
        <end position="25"/>
    </location>
</feature>
<name>A0ABD6C5L3_9EURY</name>
<dbReference type="AlphaFoldDB" id="A0ABD6C5L3"/>
<feature type="compositionally biased region" description="Acidic residues" evidence="1">
    <location>
        <begin position="12"/>
        <end position="22"/>
    </location>
</feature>
<accession>A0ABD6C5L3</accession>
<evidence type="ECO:0000313" key="2">
    <source>
        <dbReference type="EMBL" id="MFD1572220.1"/>
    </source>
</evidence>
<dbReference type="EMBL" id="JBHUDB010000024">
    <property type="protein sequence ID" value="MFD1572220.1"/>
    <property type="molecule type" value="Genomic_DNA"/>
</dbReference>
<evidence type="ECO:0000313" key="3">
    <source>
        <dbReference type="Proteomes" id="UP001597185"/>
    </source>
</evidence>